<keyword evidence="2 6" id="KW-0812">Transmembrane</keyword>
<dbReference type="GO" id="GO:0016020">
    <property type="term" value="C:membrane"/>
    <property type="evidence" value="ECO:0007669"/>
    <property type="project" value="UniProtKB-SubCell"/>
</dbReference>
<dbReference type="Proteomes" id="UP000260983">
    <property type="component" value="Unassembled WGS sequence"/>
</dbReference>
<feature type="coiled-coil region" evidence="5">
    <location>
        <begin position="242"/>
        <end position="284"/>
    </location>
</feature>
<evidence type="ECO:0000256" key="1">
    <source>
        <dbReference type="ARBA" id="ARBA00004167"/>
    </source>
</evidence>
<feature type="transmembrane region" description="Helical" evidence="6">
    <location>
        <begin position="31"/>
        <end position="51"/>
    </location>
</feature>
<dbReference type="PANTHER" id="PTHR30386:SF26">
    <property type="entry name" value="TRANSPORT PROTEIN COMB"/>
    <property type="match status" value="1"/>
</dbReference>
<dbReference type="InterPro" id="IPR050739">
    <property type="entry name" value="MFP"/>
</dbReference>
<dbReference type="PANTHER" id="PTHR30386">
    <property type="entry name" value="MEMBRANE FUSION SUBUNIT OF EMRAB-TOLC MULTIDRUG EFFLUX PUMP"/>
    <property type="match status" value="1"/>
</dbReference>
<reference evidence="7 8" key="1">
    <citation type="submission" date="2018-08" db="EMBL/GenBank/DDBJ databases">
        <title>A genome reference for cultivated species of the human gut microbiota.</title>
        <authorList>
            <person name="Zou Y."/>
            <person name="Xue W."/>
            <person name="Luo G."/>
        </authorList>
    </citation>
    <scope>NUCLEOTIDE SEQUENCE [LARGE SCALE GENOMIC DNA]</scope>
    <source>
        <strain evidence="7 8">OM05-15BH</strain>
    </source>
</reference>
<evidence type="ECO:0000313" key="7">
    <source>
        <dbReference type="EMBL" id="RGN39215.1"/>
    </source>
</evidence>
<evidence type="ECO:0000256" key="5">
    <source>
        <dbReference type="SAM" id="Coils"/>
    </source>
</evidence>
<proteinExistence type="predicted"/>
<evidence type="ECO:0000256" key="2">
    <source>
        <dbReference type="ARBA" id="ARBA00022692"/>
    </source>
</evidence>
<evidence type="ECO:0000256" key="3">
    <source>
        <dbReference type="ARBA" id="ARBA00022989"/>
    </source>
</evidence>
<comment type="subcellular location">
    <subcellularLocation>
        <location evidence="1">Membrane</location>
        <topology evidence="1">Single-pass membrane protein</topology>
    </subcellularLocation>
</comment>
<dbReference type="AlphaFoldDB" id="A0A3E5BPA1"/>
<accession>A0A3E5BPA1</accession>
<comment type="caution">
    <text evidence="7">The sequence shown here is derived from an EMBL/GenBank/DDBJ whole genome shotgun (WGS) entry which is preliminary data.</text>
</comment>
<sequence length="443" mass="50777">MMEEKKYKDIELRSEEVQEVMNHISPWVVRWGLTVLFLILLAVLVGCWIFKYPDTLVAEVTLATEEPPASVLAHVAGKLDTLYVKNGSLVGEGTNLGVINNAAVLEDVRWLSEQMQEWGRTNYAWKKGMEIFADKRLQLGELQSAFAIFITALSEYALFMKQDYYTKKLWVQEKQLKGQRTYLHVAEQEYELIKKDVNLAQNMYNRDSTLYARNAMIVTEFEESGSKYLQSLRLEESARMSLLQAEMQLVQHEENLIDIRKQAYDEEQTHLTKLKNSVEQLASQLSAWEYSYLLKSPVSGKVSFMKVWSRNQNVKLGETVFVIQPSDSSNVLGKALLPLQGSGKVHIGQRVHIRLNNYPDQEFGYVKGLVKSISPAPTEEDVYIVEICLPDGLKTNYGRQLPVSQELKGTVDIILADRNLLERLLAPLKRVMEYNEAYNKSYD</sequence>
<evidence type="ECO:0000256" key="4">
    <source>
        <dbReference type="ARBA" id="ARBA00023136"/>
    </source>
</evidence>
<keyword evidence="5" id="KW-0175">Coiled coil</keyword>
<keyword evidence="3 6" id="KW-1133">Transmembrane helix</keyword>
<organism evidence="7 8">
    <name type="scientific">Bacteroides oleiciplenus</name>
    <dbReference type="NCBI Taxonomy" id="626931"/>
    <lineage>
        <taxon>Bacteria</taxon>
        <taxon>Pseudomonadati</taxon>
        <taxon>Bacteroidota</taxon>
        <taxon>Bacteroidia</taxon>
        <taxon>Bacteroidales</taxon>
        <taxon>Bacteroidaceae</taxon>
        <taxon>Bacteroides</taxon>
    </lineage>
</organism>
<gene>
    <name evidence="7" type="ORF">DXB65_02415</name>
</gene>
<dbReference type="PRINTS" id="PR01490">
    <property type="entry name" value="RTXTOXIND"/>
</dbReference>
<keyword evidence="4 6" id="KW-0472">Membrane</keyword>
<dbReference type="EMBL" id="QSUL01000002">
    <property type="protein sequence ID" value="RGN39215.1"/>
    <property type="molecule type" value="Genomic_DNA"/>
</dbReference>
<evidence type="ECO:0000313" key="8">
    <source>
        <dbReference type="Proteomes" id="UP000260983"/>
    </source>
</evidence>
<evidence type="ECO:0000256" key="6">
    <source>
        <dbReference type="SAM" id="Phobius"/>
    </source>
</evidence>
<name>A0A3E5BPA1_9BACE</name>
<protein>
    <submittedName>
        <fullName evidence="7">HlyD family efflux transporter periplasmic adaptor subunit</fullName>
    </submittedName>
</protein>
<dbReference type="Gene3D" id="2.40.30.170">
    <property type="match status" value="1"/>
</dbReference>
<dbReference type="RefSeq" id="WP_117723229.1">
    <property type="nucleotide sequence ID" value="NZ_QSUL01000002.1"/>
</dbReference>